<sequence length="103" mass="12095">MSLGRDGMEWNFLFRIDHLKETGEERNLKGLIVTENDQPPKVEQIQSFLRSCGYNADVQDAHKLIFRDSNPEDPVDIRIIQLEDQEVHETDRILKLISEQFIK</sequence>
<evidence type="ECO:0000313" key="1">
    <source>
        <dbReference type="EMBL" id="MFC5985789.1"/>
    </source>
</evidence>
<dbReference type="Proteomes" id="UP001596250">
    <property type="component" value="Unassembled WGS sequence"/>
</dbReference>
<proteinExistence type="predicted"/>
<comment type="caution">
    <text evidence="1">The sequence shown here is derived from an EMBL/GenBank/DDBJ whole genome shotgun (WGS) entry which is preliminary data.</text>
</comment>
<evidence type="ECO:0000313" key="2">
    <source>
        <dbReference type="Proteomes" id="UP001596250"/>
    </source>
</evidence>
<organism evidence="1 2">
    <name type="scientific">Marinicrinis lubricantis</name>
    <dbReference type="NCBI Taxonomy" id="2086470"/>
    <lineage>
        <taxon>Bacteria</taxon>
        <taxon>Bacillati</taxon>
        <taxon>Bacillota</taxon>
        <taxon>Bacilli</taxon>
        <taxon>Bacillales</taxon>
        <taxon>Paenibacillaceae</taxon>
    </lineage>
</organism>
<reference evidence="2" key="1">
    <citation type="journal article" date="2019" name="Int. J. Syst. Evol. Microbiol.">
        <title>The Global Catalogue of Microorganisms (GCM) 10K type strain sequencing project: providing services to taxonomists for standard genome sequencing and annotation.</title>
        <authorList>
            <consortium name="The Broad Institute Genomics Platform"/>
            <consortium name="The Broad Institute Genome Sequencing Center for Infectious Disease"/>
            <person name="Wu L."/>
            <person name="Ma J."/>
        </authorList>
    </citation>
    <scope>NUCLEOTIDE SEQUENCE [LARGE SCALE GENOMIC DNA]</scope>
    <source>
        <strain evidence="2">CCM 8749</strain>
    </source>
</reference>
<name>A0ABW1IL39_9BACL</name>
<keyword evidence="2" id="KW-1185">Reference proteome</keyword>
<dbReference type="EMBL" id="JBHSQV010000032">
    <property type="protein sequence ID" value="MFC5985789.1"/>
    <property type="molecule type" value="Genomic_DNA"/>
</dbReference>
<accession>A0ABW1IL39</accession>
<protein>
    <recommendedName>
        <fullName evidence="3">ACT domain-containing protein</fullName>
    </recommendedName>
</protein>
<gene>
    <name evidence="1" type="ORF">ACFPXP_05015</name>
</gene>
<evidence type="ECO:0008006" key="3">
    <source>
        <dbReference type="Google" id="ProtNLM"/>
    </source>
</evidence>